<name>A0ABR7KSD6_9SPHI</name>
<evidence type="ECO:0000256" key="2">
    <source>
        <dbReference type="ARBA" id="ARBA00003015"/>
    </source>
</evidence>
<keyword evidence="4 8" id="KW-0489">Methyltransferase</keyword>
<dbReference type="GO" id="GO:0008168">
    <property type="term" value="F:methyltransferase activity"/>
    <property type="evidence" value="ECO:0007669"/>
    <property type="project" value="UniProtKB-KW"/>
</dbReference>
<dbReference type="EMBL" id="JACRYL010000008">
    <property type="protein sequence ID" value="MBC6110923.1"/>
    <property type="molecule type" value="Genomic_DNA"/>
</dbReference>
<dbReference type="SUPFAM" id="SSF53335">
    <property type="entry name" value="S-adenosyl-L-methionine-dependent methyltransferases"/>
    <property type="match status" value="1"/>
</dbReference>
<evidence type="ECO:0000256" key="4">
    <source>
        <dbReference type="ARBA" id="ARBA00022603"/>
    </source>
</evidence>
<evidence type="ECO:0000256" key="7">
    <source>
        <dbReference type="ARBA" id="ARBA00022694"/>
    </source>
</evidence>
<proteinExistence type="predicted"/>
<gene>
    <name evidence="8" type="ORF">H7U22_10860</name>
</gene>
<evidence type="ECO:0000256" key="6">
    <source>
        <dbReference type="ARBA" id="ARBA00022691"/>
    </source>
</evidence>
<comment type="function">
    <text evidence="2">Catalyzes the formation of N(7)-methylguanine at position 46 (m7G46) in tRNA.</text>
</comment>
<dbReference type="GO" id="GO:0032259">
    <property type="term" value="P:methylation"/>
    <property type="evidence" value="ECO:0007669"/>
    <property type="project" value="UniProtKB-KW"/>
</dbReference>
<protein>
    <recommendedName>
        <fullName evidence="3">tRNA (guanine(46)-N(7))-methyltransferase</fullName>
        <ecNumber evidence="3">2.1.1.33</ecNumber>
    </recommendedName>
</protein>
<evidence type="ECO:0000256" key="3">
    <source>
        <dbReference type="ARBA" id="ARBA00011977"/>
    </source>
</evidence>
<organism evidence="8 9">
    <name type="scientific">Pedobacter fastidiosus</name>
    <dbReference type="NCBI Taxonomy" id="2765361"/>
    <lineage>
        <taxon>Bacteria</taxon>
        <taxon>Pseudomonadati</taxon>
        <taxon>Bacteroidota</taxon>
        <taxon>Sphingobacteriia</taxon>
        <taxon>Sphingobacteriales</taxon>
        <taxon>Sphingobacteriaceae</taxon>
        <taxon>Pedobacter</taxon>
    </lineage>
</organism>
<dbReference type="EC" id="2.1.1.33" evidence="3"/>
<dbReference type="Proteomes" id="UP000652755">
    <property type="component" value="Unassembled WGS sequence"/>
</dbReference>
<dbReference type="InterPro" id="IPR003358">
    <property type="entry name" value="tRNA_(Gua-N-7)_MeTrfase_Trmb"/>
</dbReference>
<evidence type="ECO:0000256" key="1">
    <source>
        <dbReference type="ARBA" id="ARBA00000142"/>
    </source>
</evidence>
<comment type="caution">
    <text evidence="8">The sequence shown here is derived from an EMBL/GenBank/DDBJ whole genome shotgun (WGS) entry which is preliminary data.</text>
</comment>
<evidence type="ECO:0000256" key="5">
    <source>
        <dbReference type="ARBA" id="ARBA00022679"/>
    </source>
</evidence>
<accession>A0ABR7KSD6</accession>
<dbReference type="CDD" id="cd02440">
    <property type="entry name" value="AdoMet_MTases"/>
    <property type="match status" value="1"/>
</dbReference>
<keyword evidence="6" id="KW-0949">S-adenosyl-L-methionine</keyword>
<dbReference type="Gene3D" id="3.40.50.150">
    <property type="entry name" value="Vaccinia Virus protein VP39"/>
    <property type="match status" value="1"/>
</dbReference>
<evidence type="ECO:0000313" key="8">
    <source>
        <dbReference type="EMBL" id="MBC6110923.1"/>
    </source>
</evidence>
<keyword evidence="5" id="KW-0808">Transferase</keyword>
<reference evidence="8 9" key="1">
    <citation type="submission" date="2020-08" db="EMBL/GenBank/DDBJ databases">
        <authorList>
            <person name="Sun Q."/>
            <person name="Inoue M."/>
        </authorList>
    </citation>
    <scope>NUCLEOTIDE SEQUENCE [LARGE SCALE GENOMIC DNA]</scope>
    <source>
        <strain evidence="8 9">CCM 8938</strain>
    </source>
</reference>
<evidence type="ECO:0000313" key="9">
    <source>
        <dbReference type="Proteomes" id="UP000652755"/>
    </source>
</evidence>
<sequence length="193" mass="22258">MINKIFDNDQAFDWLYPKQLQLMSKKQWTPLAVAIQSAAFLASPGSNILDIGSGIGKFCLIGAQQYPQTMFFGVEQRTRLVYYANDAKNLLKLENLEFIHANITQINFRAFDHFYFYNSFFENIDFVNRIDDSVETSIALYSYYTQYLRANLDRMPIGTKIVTYQSSGREVSENFSLVGSAINNLLKMYIKIT</sequence>
<dbReference type="Pfam" id="PF02390">
    <property type="entry name" value="Methyltransf_4"/>
    <property type="match status" value="1"/>
</dbReference>
<dbReference type="RefSeq" id="WP_187071389.1">
    <property type="nucleotide sequence ID" value="NZ_JACRYL010000008.1"/>
</dbReference>
<keyword evidence="9" id="KW-1185">Reference proteome</keyword>
<comment type="catalytic activity">
    <reaction evidence="1">
        <text>guanosine(46) in tRNA + S-adenosyl-L-methionine = N(7)-methylguanosine(46) in tRNA + S-adenosyl-L-homocysteine</text>
        <dbReference type="Rhea" id="RHEA:42708"/>
        <dbReference type="Rhea" id="RHEA-COMP:10188"/>
        <dbReference type="Rhea" id="RHEA-COMP:10189"/>
        <dbReference type="ChEBI" id="CHEBI:57856"/>
        <dbReference type="ChEBI" id="CHEBI:59789"/>
        <dbReference type="ChEBI" id="CHEBI:74269"/>
        <dbReference type="ChEBI" id="CHEBI:74480"/>
        <dbReference type="EC" id="2.1.1.33"/>
    </reaction>
</comment>
<keyword evidence="7" id="KW-0819">tRNA processing</keyword>
<dbReference type="InterPro" id="IPR029063">
    <property type="entry name" value="SAM-dependent_MTases_sf"/>
</dbReference>